<comment type="caution">
    <text evidence="7">The sequence shown here is derived from an EMBL/GenBank/DDBJ whole genome shotgun (WGS) entry which is preliminary data.</text>
</comment>
<evidence type="ECO:0000313" key="7">
    <source>
        <dbReference type="EMBL" id="GAA2234274.1"/>
    </source>
</evidence>
<keyword evidence="4 7" id="KW-0503">Monooxygenase</keyword>
<dbReference type="EMBL" id="BAAAQY010000005">
    <property type="protein sequence ID" value="GAA2234274.1"/>
    <property type="molecule type" value="Genomic_DNA"/>
</dbReference>
<dbReference type="PIRSF" id="PIRSF000337">
    <property type="entry name" value="NTA_MOA"/>
    <property type="match status" value="1"/>
</dbReference>
<accession>A0ABP5QFI7</accession>
<keyword evidence="8" id="KW-1185">Reference proteome</keyword>
<keyword evidence="3" id="KW-0560">Oxidoreductase</keyword>
<name>A0ABP5QFI7_9MICO</name>
<keyword evidence="1" id="KW-0285">Flavoprotein</keyword>
<dbReference type="NCBIfam" id="TIGR03860">
    <property type="entry name" value="FMN_nitrolo"/>
    <property type="match status" value="1"/>
</dbReference>
<protein>
    <submittedName>
        <fullName evidence="7">NtaA/DmoA family FMN-dependent monooxygenase</fullName>
    </submittedName>
</protein>
<feature type="domain" description="Luciferase-like" evidence="6">
    <location>
        <begin position="34"/>
        <end position="392"/>
    </location>
</feature>
<keyword evidence="2" id="KW-0288">FMN</keyword>
<proteinExistence type="inferred from homology"/>
<evidence type="ECO:0000256" key="3">
    <source>
        <dbReference type="ARBA" id="ARBA00023002"/>
    </source>
</evidence>
<dbReference type="InterPro" id="IPR051260">
    <property type="entry name" value="Diverse_substr_monoxygenases"/>
</dbReference>
<dbReference type="GO" id="GO:0004497">
    <property type="term" value="F:monooxygenase activity"/>
    <property type="evidence" value="ECO:0007669"/>
    <property type="project" value="UniProtKB-KW"/>
</dbReference>
<reference evidence="8" key="1">
    <citation type="journal article" date="2019" name="Int. J. Syst. Evol. Microbiol.">
        <title>The Global Catalogue of Microorganisms (GCM) 10K type strain sequencing project: providing services to taxonomists for standard genome sequencing and annotation.</title>
        <authorList>
            <consortium name="The Broad Institute Genomics Platform"/>
            <consortium name="The Broad Institute Genome Sequencing Center for Infectious Disease"/>
            <person name="Wu L."/>
            <person name="Ma J."/>
        </authorList>
    </citation>
    <scope>NUCLEOTIDE SEQUENCE [LARGE SCALE GENOMIC DNA]</scope>
    <source>
        <strain evidence="8">JCM 16117</strain>
    </source>
</reference>
<organism evidence="7 8">
    <name type="scientific">Herbiconiux moechotypicola</name>
    <dbReference type="NCBI Taxonomy" id="637393"/>
    <lineage>
        <taxon>Bacteria</taxon>
        <taxon>Bacillati</taxon>
        <taxon>Actinomycetota</taxon>
        <taxon>Actinomycetes</taxon>
        <taxon>Micrococcales</taxon>
        <taxon>Microbacteriaceae</taxon>
        <taxon>Herbiconiux</taxon>
    </lineage>
</organism>
<dbReference type="Proteomes" id="UP001500929">
    <property type="component" value="Unassembled WGS sequence"/>
</dbReference>
<evidence type="ECO:0000256" key="5">
    <source>
        <dbReference type="ARBA" id="ARBA00033748"/>
    </source>
</evidence>
<evidence type="ECO:0000256" key="2">
    <source>
        <dbReference type="ARBA" id="ARBA00022643"/>
    </source>
</evidence>
<dbReference type="PANTHER" id="PTHR30011:SF16">
    <property type="entry name" value="C2H2 FINGER DOMAIN TRANSCRIPTION FACTOR (EUROFUNG)-RELATED"/>
    <property type="match status" value="1"/>
</dbReference>
<evidence type="ECO:0000259" key="6">
    <source>
        <dbReference type="Pfam" id="PF00296"/>
    </source>
</evidence>
<comment type="similarity">
    <text evidence="5">Belongs to the NtaA/SnaA/DszA monooxygenase family.</text>
</comment>
<sequence length="439" mass="48034">MSAARFHLGWFFEGASPQAWGKPFTGAIGRDWMRPDFSEDVARTLERARFDYVLIEDSSYVADVWGGSMKIYLENAIATPRQDPAVVANLMLQATSRIGIVPTLATFAYPPYILARLVGTLDQVSNGRAGWNMVTGSSTRAAQNFGLADQAEHDKRYDMADEYMQVVNGLWDSWSPSSIRADLETGIFADADEVHTIDFEGEYYSVRGPLNSGPLPQGRPAIAQAGGSPRGRQFAAQYANTIVTDAKGIDAMKAYRDDVRARMASLGRNPDDCKVLFLVNPVIGRTERDAQERLAEREAAAVDEAEIVLAHFSKVTNIDFSVLGLDAVLGEQELTTNGHQQSLDQFISANRGKTLREAAVGSLGANGAVPFVGTPETIAAQMDEVMQEVGGDGFLFYSGELNRKTLAEVADGLVPALQRRGLTRTEYSHERFTDNLLDF</sequence>
<evidence type="ECO:0000256" key="4">
    <source>
        <dbReference type="ARBA" id="ARBA00023033"/>
    </source>
</evidence>
<dbReference type="InterPro" id="IPR011251">
    <property type="entry name" value="Luciferase-like_dom"/>
</dbReference>
<evidence type="ECO:0000313" key="8">
    <source>
        <dbReference type="Proteomes" id="UP001500929"/>
    </source>
</evidence>
<dbReference type="Gene3D" id="3.20.20.30">
    <property type="entry name" value="Luciferase-like domain"/>
    <property type="match status" value="1"/>
</dbReference>
<dbReference type="PANTHER" id="PTHR30011">
    <property type="entry name" value="ALKANESULFONATE MONOOXYGENASE-RELATED"/>
    <property type="match status" value="1"/>
</dbReference>
<gene>
    <name evidence="7" type="ORF">GCM10009851_19130</name>
</gene>
<dbReference type="InterPro" id="IPR036661">
    <property type="entry name" value="Luciferase-like_sf"/>
</dbReference>
<dbReference type="Pfam" id="PF00296">
    <property type="entry name" value="Bac_luciferase"/>
    <property type="match status" value="1"/>
</dbReference>
<dbReference type="SUPFAM" id="SSF51679">
    <property type="entry name" value="Bacterial luciferase-like"/>
    <property type="match status" value="1"/>
</dbReference>
<dbReference type="RefSeq" id="WP_259479393.1">
    <property type="nucleotide sequence ID" value="NZ_BAAAQY010000005.1"/>
</dbReference>
<dbReference type="InterPro" id="IPR016215">
    <property type="entry name" value="NTA_MOA"/>
</dbReference>
<evidence type="ECO:0000256" key="1">
    <source>
        <dbReference type="ARBA" id="ARBA00022630"/>
    </source>
</evidence>